<dbReference type="InterPro" id="IPR001769">
    <property type="entry name" value="Gingipain"/>
</dbReference>
<organism evidence="3 4">
    <name type="scientific">Paracidobacterium acidisoli</name>
    <dbReference type="NCBI Taxonomy" id="2303751"/>
    <lineage>
        <taxon>Bacteria</taxon>
        <taxon>Pseudomonadati</taxon>
        <taxon>Acidobacteriota</taxon>
        <taxon>Terriglobia</taxon>
        <taxon>Terriglobales</taxon>
        <taxon>Acidobacteriaceae</taxon>
        <taxon>Paracidobacterium</taxon>
    </lineage>
</organism>
<name>A0A372ILN2_9BACT</name>
<sequence length="477" mass="51297">MDTLPIPLLVHAQTGTPAQALSHESIPSVGRDLPGADQRSRDSSHLAADSSVGDPDDLSQTGWCILFASDADPAIKAQLQPLIDLRRSQVGDDNLFKVFEGNTGVQPGQTADNWAEYRGVSLTAQVDPFAGVPYYVLLIGHPDRIPFDFQNLLKMQWAVGRLAFDDIEDYGRYAKAVVQYEAPAFQPVQRKNAAVWITRNEGDVATAMLSGALCPNFLDVHRPLGSGAARFTLDAFTGSSAKQATKQQLIDILRGDIPGGPPAVFFTGSHGAEYPIADPALQRRMQGSLFTQEWVRGTPAGADNLFSAEDIPADARLQGTMAFLFACYSGGCPADNNYYFQPDGSKIPVAPAPLVAALPQALLSHGALAVIAHIDMAFPYAFQDVTGTPQVQAIRDPLTYLMLGRRAGYAADCLSDRWSHLCSQLIEAENRTASSDPKAPQPLSAAAHSALTIARDDARNYIVLGDPAARLRIADLK</sequence>
<dbReference type="GO" id="GO:0006508">
    <property type="term" value="P:proteolysis"/>
    <property type="evidence" value="ECO:0007669"/>
    <property type="project" value="InterPro"/>
</dbReference>
<comment type="caution">
    <text evidence="3">The sequence shown here is derived from an EMBL/GenBank/DDBJ whole genome shotgun (WGS) entry which is preliminary data.</text>
</comment>
<feature type="domain" description="Gingipain" evidence="2">
    <location>
        <begin position="129"/>
        <end position="471"/>
    </location>
</feature>
<keyword evidence="4" id="KW-1185">Reference proteome</keyword>
<protein>
    <recommendedName>
        <fullName evidence="2">Gingipain domain-containing protein</fullName>
    </recommendedName>
</protein>
<dbReference type="GO" id="GO:0008234">
    <property type="term" value="F:cysteine-type peptidase activity"/>
    <property type="evidence" value="ECO:0007669"/>
    <property type="project" value="InterPro"/>
</dbReference>
<evidence type="ECO:0000259" key="2">
    <source>
        <dbReference type="Pfam" id="PF01364"/>
    </source>
</evidence>
<dbReference type="AlphaFoldDB" id="A0A372ILN2"/>
<dbReference type="Proteomes" id="UP000264702">
    <property type="component" value="Unassembled WGS sequence"/>
</dbReference>
<evidence type="ECO:0000313" key="4">
    <source>
        <dbReference type="Proteomes" id="UP000264702"/>
    </source>
</evidence>
<accession>A0A372ILN2</accession>
<gene>
    <name evidence="3" type="ORF">D0Y96_15190</name>
</gene>
<proteinExistence type="predicted"/>
<dbReference type="EMBL" id="QVQT01000005">
    <property type="protein sequence ID" value="RFU15788.1"/>
    <property type="molecule type" value="Genomic_DNA"/>
</dbReference>
<evidence type="ECO:0000313" key="3">
    <source>
        <dbReference type="EMBL" id="RFU15788.1"/>
    </source>
</evidence>
<evidence type="ECO:0000256" key="1">
    <source>
        <dbReference type="SAM" id="MobiDB-lite"/>
    </source>
</evidence>
<reference evidence="3 4" key="1">
    <citation type="submission" date="2018-08" db="EMBL/GenBank/DDBJ databases">
        <title>Acidipila sp. 4G-K13, an acidobacterium isolated from forest soil.</title>
        <authorList>
            <person name="Gao Z.-H."/>
            <person name="Qiu L.-H."/>
        </authorList>
    </citation>
    <scope>NUCLEOTIDE SEQUENCE [LARGE SCALE GENOMIC DNA]</scope>
    <source>
        <strain evidence="3 4">4G-K13</strain>
    </source>
</reference>
<feature type="region of interest" description="Disordered" evidence="1">
    <location>
        <begin position="15"/>
        <end position="56"/>
    </location>
</feature>
<dbReference type="Pfam" id="PF01364">
    <property type="entry name" value="Peptidase_C25"/>
    <property type="match status" value="1"/>
</dbReference>